<evidence type="ECO:0000256" key="2">
    <source>
        <dbReference type="ARBA" id="ARBA00022801"/>
    </source>
</evidence>
<dbReference type="InterPro" id="IPR000073">
    <property type="entry name" value="AB_hydrolase_1"/>
</dbReference>
<reference evidence="4 5" key="1">
    <citation type="submission" date="2019-03" db="EMBL/GenBank/DDBJ databases">
        <title>Seongchinamella monodicae gen. nov., sp. nov., a novel member of the Gammaproteobacteria isolated from a tidal mudflat of beach.</title>
        <authorList>
            <person name="Yang H.G."/>
            <person name="Kang J.W."/>
            <person name="Lee S.D."/>
        </authorList>
    </citation>
    <scope>NUCLEOTIDE SEQUENCE [LARGE SCALE GENOMIC DNA]</scope>
    <source>
        <strain evidence="4 5">GH4-78</strain>
    </source>
</reference>
<keyword evidence="5" id="KW-1185">Reference proteome</keyword>
<dbReference type="PANTHER" id="PTHR43798:SF14">
    <property type="entry name" value="SERINE HYDROLASE-LIKE PROTEIN DDB_G0286239"/>
    <property type="match status" value="1"/>
</dbReference>
<protein>
    <submittedName>
        <fullName evidence="4">Alpha/beta hydrolase</fullName>
    </submittedName>
</protein>
<organism evidence="4 5">
    <name type="scientific">Seongchinamella unica</name>
    <dbReference type="NCBI Taxonomy" id="2547392"/>
    <lineage>
        <taxon>Bacteria</taxon>
        <taxon>Pseudomonadati</taxon>
        <taxon>Pseudomonadota</taxon>
        <taxon>Gammaproteobacteria</taxon>
        <taxon>Cellvibrionales</taxon>
        <taxon>Halieaceae</taxon>
        <taxon>Seongchinamella</taxon>
    </lineage>
</organism>
<evidence type="ECO:0000313" key="4">
    <source>
        <dbReference type="EMBL" id="TDG13801.1"/>
    </source>
</evidence>
<gene>
    <name evidence="4" type="ORF">E2F43_09810</name>
</gene>
<evidence type="ECO:0000256" key="1">
    <source>
        <dbReference type="ARBA" id="ARBA00008645"/>
    </source>
</evidence>
<comment type="similarity">
    <text evidence="1">Belongs to the AB hydrolase superfamily.</text>
</comment>
<dbReference type="InterPro" id="IPR050266">
    <property type="entry name" value="AB_hydrolase_sf"/>
</dbReference>
<dbReference type="Proteomes" id="UP000295554">
    <property type="component" value="Unassembled WGS sequence"/>
</dbReference>
<dbReference type="AlphaFoldDB" id="A0A4R5LSD0"/>
<name>A0A4R5LSD0_9GAMM</name>
<proteinExistence type="inferred from homology"/>
<dbReference type="GO" id="GO:0016787">
    <property type="term" value="F:hydrolase activity"/>
    <property type="evidence" value="ECO:0007669"/>
    <property type="project" value="UniProtKB-KW"/>
</dbReference>
<dbReference type="EMBL" id="SMSE01000002">
    <property type="protein sequence ID" value="TDG13801.1"/>
    <property type="molecule type" value="Genomic_DNA"/>
</dbReference>
<dbReference type="InterPro" id="IPR029058">
    <property type="entry name" value="AB_hydrolase_fold"/>
</dbReference>
<comment type="caution">
    <text evidence="4">The sequence shown here is derived from an EMBL/GenBank/DDBJ whole genome shotgun (WGS) entry which is preliminary data.</text>
</comment>
<accession>A0A4R5LSD0</accession>
<dbReference type="Pfam" id="PF00561">
    <property type="entry name" value="Abhydrolase_1"/>
    <property type="match status" value="1"/>
</dbReference>
<dbReference type="SUPFAM" id="SSF53474">
    <property type="entry name" value="alpha/beta-Hydrolases"/>
    <property type="match status" value="1"/>
</dbReference>
<dbReference type="PRINTS" id="PR00111">
    <property type="entry name" value="ABHYDROLASE"/>
</dbReference>
<dbReference type="Gene3D" id="3.40.50.1820">
    <property type="entry name" value="alpha/beta hydrolase"/>
    <property type="match status" value="1"/>
</dbReference>
<evidence type="ECO:0000259" key="3">
    <source>
        <dbReference type="Pfam" id="PF00561"/>
    </source>
</evidence>
<dbReference type="GO" id="GO:0016020">
    <property type="term" value="C:membrane"/>
    <property type="evidence" value="ECO:0007669"/>
    <property type="project" value="TreeGrafter"/>
</dbReference>
<sequence>MIPGGAVEHRWQADGLDIAGLAWGDPANPPVLALHGWLDNACSFAMLAPLLRDHYVIALDLSGHGQSSRRSADATYQIYDDLPQIYSVLKQLGWDQHAVIGHSRGALISALFASAFPEQVEKLVLLDSISPPTLEPTEFVSQMRRFVLEKRRLTDRRTRVYANSQLAVTARQEQGLHREAAELIAGRNLTEVEGGYTWTTDPRLRGASAVKMTAEQVDTMLRSLDMPTLVLLAEDGLASTNASRFSALAGCIPEVVIERYPGGHHFHMESGADKLGARINRFLTRGD</sequence>
<feature type="domain" description="AB hydrolase-1" evidence="3">
    <location>
        <begin position="29"/>
        <end position="269"/>
    </location>
</feature>
<keyword evidence="2 4" id="KW-0378">Hydrolase</keyword>
<dbReference type="RefSeq" id="WP_133212128.1">
    <property type="nucleotide sequence ID" value="NZ_SMSE01000002.1"/>
</dbReference>
<dbReference type="PANTHER" id="PTHR43798">
    <property type="entry name" value="MONOACYLGLYCEROL LIPASE"/>
    <property type="match status" value="1"/>
</dbReference>
<evidence type="ECO:0000313" key="5">
    <source>
        <dbReference type="Proteomes" id="UP000295554"/>
    </source>
</evidence>
<dbReference type="OrthoDB" id="149912at2"/>